<accession>A0A0N4WRF0</accession>
<gene>
    <name evidence="1" type="ORF">HPLM_LOCUS14053</name>
</gene>
<reference evidence="3" key="1">
    <citation type="submission" date="2017-02" db="UniProtKB">
        <authorList>
            <consortium name="WormBaseParasite"/>
        </authorList>
    </citation>
    <scope>IDENTIFICATION</scope>
</reference>
<dbReference type="WBParaSite" id="HPLM_0001406101-mRNA-1">
    <property type="protein sequence ID" value="HPLM_0001406101-mRNA-1"/>
    <property type="gene ID" value="HPLM_0001406101"/>
</dbReference>
<name>A0A0N4WRF0_HAEPC</name>
<keyword evidence="2" id="KW-1185">Reference proteome</keyword>
<evidence type="ECO:0000313" key="1">
    <source>
        <dbReference type="EMBL" id="VDO51664.1"/>
    </source>
</evidence>
<reference evidence="1 2" key="2">
    <citation type="submission" date="2018-11" db="EMBL/GenBank/DDBJ databases">
        <authorList>
            <consortium name="Pathogen Informatics"/>
        </authorList>
    </citation>
    <scope>NUCLEOTIDE SEQUENCE [LARGE SCALE GENOMIC DNA]</scope>
    <source>
        <strain evidence="1 2">MHpl1</strain>
    </source>
</reference>
<dbReference type="EMBL" id="UZAF01018429">
    <property type="protein sequence ID" value="VDO51664.1"/>
    <property type="molecule type" value="Genomic_DNA"/>
</dbReference>
<proteinExistence type="predicted"/>
<protein>
    <submittedName>
        <fullName evidence="3">Pyruvate kinase</fullName>
    </submittedName>
</protein>
<evidence type="ECO:0000313" key="2">
    <source>
        <dbReference type="Proteomes" id="UP000268014"/>
    </source>
</evidence>
<dbReference type="Proteomes" id="UP000268014">
    <property type="component" value="Unassembled WGS sequence"/>
</dbReference>
<dbReference type="AlphaFoldDB" id="A0A0N4WRF0"/>
<sequence>MNANHGDETMMKWLNRRKLVTLEVKMVKTCGCQATLAWTN</sequence>
<evidence type="ECO:0000313" key="3">
    <source>
        <dbReference type="WBParaSite" id="HPLM_0001406101-mRNA-1"/>
    </source>
</evidence>
<organism evidence="3">
    <name type="scientific">Haemonchus placei</name>
    <name type="common">Barber's pole worm</name>
    <dbReference type="NCBI Taxonomy" id="6290"/>
    <lineage>
        <taxon>Eukaryota</taxon>
        <taxon>Metazoa</taxon>
        <taxon>Ecdysozoa</taxon>
        <taxon>Nematoda</taxon>
        <taxon>Chromadorea</taxon>
        <taxon>Rhabditida</taxon>
        <taxon>Rhabditina</taxon>
        <taxon>Rhabditomorpha</taxon>
        <taxon>Strongyloidea</taxon>
        <taxon>Trichostrongylidae</taxon>
        <taxon>Haemonchus</taxon>
    </lineage>
</organism>